<dbReference type="VEuPathDB" id="FungiDB:BD410DRAFT_903156"/>
<dbReference type="EMBL" id="ML170404">
    <property type="protein sequence ID" value="TDL14030.1"/>
    <property type="molecule type" value="Genomic_DNA"/>
</dbReference>
<keyword evidence="2" id="KW-1185">Reference proteome</keyword>
<sequence>MRFILYSTEDEKEDGGEQTPVFNVTMDNLYVALDSRDVTLRAFNHGDGWIDFRRSYLGIANWNSSGSLLVASGGSDCAIMGHGRDRGRGDEAMADQRGHCDVNIVEGEVQLLLSSNMKMIRISLRRLRRTILVVFRSPIAPSPTLHVQNHASLRLALRVSRFSGPFADSGLCQGRREQPMLGMNPYITSLSSAPVVLPSAFTRLLFSLLSSVLSILPSGSLASSATK</sequence>
<gene>
    <name evidence="1" type="ORF">BD410DRAFT_903156</name>
</gene>
<accession>A0A4Y7PHZ2</accession>
<protein>
    <submittedName>
        <fullName evidence="1">Uncharacterized protein</fullName>
    </submittedName>
</protein>
<organism evidence="1 2">
    <name type="scientific">Rickenella mellea</name>
    <dbReference type="NCBI Taxonomy" id="50990"/>
    <lineage>
        <taxon>Eukaryota</taxon>
        <taxon>Fungi</taxon>
        <taxon>Dikarya</taxon>
        <taxon>Basidiomycota</taxon>
        <taxon>Agaricomycotina</taxon>
        <taxon>Agaricomycetes</taxon>
        <taxon>Hymenochaetales</taxon>
        <taxon>Rickenellaceae</taxon>
        <taxon>Rickenella</taxon>
    </lineage>
</organism>
<evidence type="ECO:0000313" key="1">
    <source>
        <dbReference type="EMBL" id="TDL14030.1"/>
    </source>
</evidence>
<reference evidence="1 2" key="1">
    <citation type="submission" date="2018-06" db="EMBL/GenBank/DDBJ databases">
        <title>A transcriptomic atlas of mushroom development highlights an independent origin of complex multicellularity.</title>
        <authorList>
            <consortium name="DOE Joint Genome Institute"/>
            <person name="Krizsan K."/>
            <person name="Almasi E."/>
            <person name="Merenyi Z."/>
            <person name="Sahu N."/>
            <person name="Viragh M."/>
            <person name="Koszo T."/>
            <person name="Mondo S."/>
            <person name="Kiss B."/>
            <person name="Balint B."/>
            <person name="Kues U."/>
            <person name="Barry K."/>
            <person name="Hegedus J.C."/>
            <person name="Henrissat B."/>
            <person name="Johnson J."/>
            <person name="Lipzen A."/>
            <person name="Ohm R."/>
            <person name="Nagy I."/>
            <person name="Pangilinan J."/>
            <person name="Yan J."/>
            <person name="Xiong Y."/>
            <person name="Grigoriev I.V."/>
            <person name="Hibbett D.S."/>
            <person name="Nagy L.G."/>
        </authorList>
    </citation>
    <scope>NUCLEOTIDE SEQUENCE [LARGE SCALE GENOMIC DNA]</scope>
    <source>
        <strain evidence="1 2">SZMC22713</strain>
    </source>
</reference>
<evidence type="ECO:0000313" key="2">
    <source>
        <dbReference type="Proteomes" id="UP000294933"/>
    </source>
</evidence>
<dbReference type="Proteomes" id="UP000294933">
    <property type="component" value="Unassembled WGS sequence"/>
</dbReference>
<name>A0A4Y7PHZ2_9AGAM</name>
<dbReference type="AlphaFoldDB" id="A0A4Y7PHZ2"/>
<proteinExistence type="predicted"/>